<dbReference type="GO" id="GO:0035251">
    <property type="term" value="F:UDP-glucosyltransferase activity"/>
    <property type="evidence" value="ECO:0007669"/>
    <property type="project" value="InterPro"/>
</dbReference>
<dbReference type="PANTHER" id="PTHR48048:SF20">
    <property type="entry name" value="GLYCOSYLTRANSFERASE"/>
    <property type="match status" value="1"/>
</dbReference>
<dbReference type="Gene3D" id="3.40.50.2000">
    <property type="entry name" value="Glycogen Phosphorylase B"/>
    <property type="match status" value="2"/>
</dbReference>
<gene>
    <name evidence="4" type="primary">UGT88F3_14</name>
    <name evidence="4" type="ORF">CK203_084309</name>
</gene>
<dbReference type="Pfam" id="PF00201">
    <property type="entry name" value="UDPGT"/>
    <property type="match status" value="1"/>
</dbReference>
<evidence type="ECO:0000256" key="1">
    <source>
        <dbReference type="ARBA" id="ARBA00009995"/>
    </source>
</evidence>
<proteinExistence type="inferred from homology"/>
<keyword evidence="2" id="KW-0328">Glycosyltransferase</keyword>
<accession>A0A438BMK8</accession>
<evidence type="ECO:0000313" key="5">
    <source>
        <dbReference type="Proteomes" id="UP000288805"/>
    </source>
</evidence>
<protein>
    <submittedName>
        <fullName evidence="4">UDP-glycosyltransferase 88F3</fullName>
    </submittedName>
</protein>
<dbReference type="SUPFAM" id="SSF53756">
    <property type="entry name" value="UDP-Glycosyltransferase/glycogen phosphorylase"/>
    <property type="match status" value="1"/>
</dbReference>
<comment type="similarity">
    <text evidence="1">Belongs to the UDP-glycosyltransferase family.</text>
</comment>
<dbReference type="FunFam" id="3.40.50.2000:FF:000020">
    <property type="entry name" value="Glycosyltransferase"/>
    <property type="match status" value="1"/>
</dbReference>
<keyword evidence="3 4" id="KW-0808">Transferase</keyword>
<sequence length="515" mass="57105">MSLHNPHHISISSLTSTSSADLILSSSQFQGSKVVPKMKDAIVLYPAPGIGHLLSMVELGKLILSRYNCEFSIIILLTTGPFDTPATTSHIDRISQTTSSISFHRFPYLPFTASPTLGRLANMFEFLSLNDSNVLQSLQQLSEASSIRAVILDSFCTSAFPLARGLGIPTYFFTSFSAAALAAILYLPTIHKQTTKSFKDLPTTVFHIPGLPPLLATHMIEPLLDREDPTYHQSLQFSLDLRKCDGVLTNTFDGLEPIALMAITNGECVTDGPSPSVYCIGPLIADSGEDAPTHKHDCLSWLDQQPSRSVVFLCFGSRGSFSREQVKEIANGLERSGQRFLWVVKIPPVDNKSKEIKQENLVWNDFDLDELMPEGFLERTKNRGMVVKSWAPQVAVLRHQSVGGFVSHVGWNSVLEAVVAGVPMVAWPLHAEQHLNKAVLVENMKMAIGVEQRDGDRFVSGAELERRLKELMDSEEGRELRERSEKMREMAVEAWREEGSSTTALAKLAENWKHD</sequence>
<dbReference type="Gramene" id="Vitis18g02493.t01">
    <property type="protein sequence ID" value="Vitis18g02493.t01.CDS"/>
    <property type="gene ID" value="Vitis18g02493"/>
</dbReference>
<dbReference type="Gramene" id="Vitis18g02504.t01">
    <property type="protein sequence ID" value="Vitis18g02504.t01.CDS"/>
    <property type="gene ID" value="Vitis18g02504"/>
</dbReference>
<comment type="caution">
    <text evidence="4">The sequence shown here is derived from an EMBL/GenBank/DDBJ whole genome shotgun (WGS) entry which is preliminary data.</text>
</comment>
<evidence type="ECO:0000313" key="4">
    <source>
        <dbReference type="EMBL" id="RVW12207.1"/>
    </source>
</evidence>
<dbReference type="FunFam" id="3.40.50.2000:FF:000095">
    <property type="entry name" value="Glycosyltransferase"/>
    <property type="match status" value="1"/>
</dbReference>
<dbReference type="EMBL" id="QGNW01002718">
    <property type="protein sequence ID" value="RVW12207.1"/>
    <property type="molecule type" value="Genomic_DNA"/>
</dbReference>
<evidence type="ECO:0000256" key="3">
    <source>
        <dbReference type="ARBA" id="ARBA00022679"/>
    </source>
</evidence>
<dbReference type="AlphaFoldDB" id="A0A438BMK8"/>
<reference evidence="4 5" key="1">
    <citation type="journal article" date="2018" name="PLoS Genet.">
        <title>Population sequencing reveals clonal diversity and ancestral inbreeding in the grapevine cultivar Chardonnay.</title>
        <authorList>
            <person name="Roach M.J."/>
            <person name="Johnson D.L."/>
            <person name="Bohlmann J."/>
            <person name="van Vuuren H.J."/>
            <person name="Jones S.J."/>
            <person name="Pretorius I.S."/>
            <person name="Schmidt S.A."/>
            <person name="Borneman A.R."/>
        </authorList>
    </citation>
    <scope>NUCLEOTIDE SEQUENCE [LARGE SCALE GENOMIC DNA]</scope>
    <source>
        <strain evidence="5">cv. Chardonnay</strain>
        <tissue evidence="4">Leaf</tissue>
    </source>
</reference>
<dbReference type="InterPro" id="IPR002213">
    <property type="entry name" value="UDP_glucos_trans"/>
</dbReference>
<dbReference type="CDD" id="cd03784">
    <property type="entry name" value="GT1_Gtf-like"/>
    <property type="match status" value="1"/>
</dbReference>
<dbReference type="PANTHER" id="PTHR48048">
    <property type="entry name" value="GLYCOSYLTRANSFERASE"/>
    <property type="match status" value="1"/>
</dbReference>
<dbReference type="SMR" id="A0A438BMK8"/>
<dbReference type="InterPro" id="IPR050481">
    <property type="entry name" value="UDP-glycosyltransf_plant"/>
</dbReference>
<organism evidence="4 5">
    <name type="scientific">Vitis vinifera</name>
    <name type="common">Grape</name>
    <dbReference type="NCBI Taxonomy" id="29760"/>
    <lineage>
        <taxon>Eukaryota</taxon>
        <taxon>Viridiplantae</taxon>
        <taxon>Streptophyta</taxon>
        <taxon>Embryophyta</taxon>
        <taxon>Tracheophyta</taxon>
        <taxon>Spermatophyta</taxon>
        <taxon>Magnoliopsida</taxon>
        <taxon>eudicotyledons</taxon>
        <taxon>Gunneridae</taxon>
        <taxon>Pentapetalae</taxon>
        <taxon>rosids</taxon>
        <taxon>Vitales</taxon>
        <taxon>Vitaceae</taxon>
        <taxon>Viteae</taxon>
        <taxon>Vitis</taxon>
    </lineage>
</organism>
<evidence type="ECO:0000256" key="2">
    <source>
        <dbReference type="ARBA" id="ARBA00022676"/>
    </source>
</evidence>
<dbReference type="Proteomes" id="UP000288805">
    <property type="component" value="Unassembled WGS sequence"/>
</dbReference>
<name>A0A438BMK8_VITVI</name>